<dbReference type="Proteomes" id="UP001500620">
    <property type="component" value="Unassembled WGS sequence"/>
</dbReference>
<name>A0ABP8DTD0_9ACTN</name>
<proteinExistence type="predicted"/>
<evidence type="ECO:0000313" key="2">
    <source>
        <dbReference type="Proteomes" id="UP001500620"/>
    </source>
</evidence>
<protein>
    <submittedName>
        <fullName evidence="1">Uncharacterized protein</fullName>
    </submittedName>
</protein>
<accession>A0ABP8DTD0</accession>
<gene>
    <name evidence="1" type="ORF">GCM10022255_106400</name>
</gene>
<sequence length="110" mass="12117">MLLHGTIADSGRIRNRRFVDDRDATTRLNCRLPNHRRPDGHLIGGARCGGTRRTTLAGRAGQRHLLLLVHGLIIGGREATTRLNCRLLNHRRPDGHLIGDAPRGGTGRPI</sequence>
<keyword evidence="2" id="KW-1185">Reference proteome</keyword>
<comment type="caution">
    <text evidence="1">The sequence shown here is derived from an EMBL/GenBank/DDBJ whole genome shotgun (WGS) entry which is preliminary data.</text>
</comment>
<dbReference type="RefSeq" id="WP_345142336.1">
    <property type="nucleotide sequence ID" value="NZ_BAABAT010000065.1"/>
</dbReference>
<organism evidence="1 2">
    <name type="scientific">Dactylosporangium darangshiense</name>
    <dbReference type="NCBI Taxonomy" id="579108"/>
    <lineage>
        <taxon>Bacteria</taxon>
        <taxon>Bacillati</taxon>
        <taxon>Actinomycetota</taxon>
        <taxon>Actinomycetes</taxon>
        <taxon>Micromonosporales</taxon>
        <taxon>Micromonosporaceae</taxon>
        <taxon>Dactylosporangium</taxon>
    </lineage>
</organism>
<dbReference type="EMBL" id="BAABAT010000065">
    <property type="protein sequence ID" value="GAA4263280.1"/>
    <property type="molecule type" value="Genomic_DNA"/>
</dbReference>
<reference evidence="2" key="1">
    <citation type="journal article" date="2019" name="Int. J. Syst. Evol. Microbiol.">
        <title>The Global Catalogue of Microorganisms (GCM) 10K type strain sequencing project: providing services to taxonomists for standard genome sequencing and annotation.</title>
        <authorList>
            <consortium name="The Broad Institute Genomics Platform"/>
            <consortium name="The Broad Institute Genome Sequencing Center for Infectious Disease"/>
            <person name="Wu L."/>
            <person name="Ma J."/>
        </authorList>
    </citation>
    <scope>NUCLEOTIDE SEQUENCE [LARGE SCALE GENOMIC DNA]</scope>
    <source>
        <strain evidence="2">JCM 17441</strain>
    </source>
</reference>
<evidence type="ECO:0000313" key="1">
    <source>
        <dbReference type="EMBL" id="GAA4263280.1"/>
    </source>
</evidence>